<evidence type="ECO:0000313" key="2">
    <source>
        <dbReference type="WBParaSite" id="PSU_v2.g20965.t1"/>
    </source>
</evidence>
<sequence length="154" mass="17098">MDIYQTENECDFSSEITDNVCNDSSFNNYDDVVGAGEDQQLQVLLNSAGHAYIAMIMSDSQLLLIECPFKVGSDPLKEVFLQGSRRLTILWKNNDERNGVVDVSSLLDGDDIYFFAIYKNAKIRVWSAVQKKALVTTSVSSLTANADPIEVTIC</sequence>
<evidence type="ECO:0000313" key="1">
    <source>
        <dbReference type="Proteomes" id="UP000887577"/>
    </source>
</evidence>
<proteinExistence type="predicted"/>
<accession>A0A914YKU0</accession>
<keyword evidence="1" id="KW-1185">Reference proteome</keyword>
<dbReference type="WBParaSite" id="PSU_v2.g20965.t1">
    <property type="protein sequence ID" value="PSU_v2.g20965.t1"/>
    <property type="gene ID" value="PSU_v2.g20965"/>
</dbReference>
<dbReference type="Proteomes" id="UP000887577">
    <property type="component" value="Unplaced"/>
</dbReference>
<name>A0A914YKU0_9BILA</name>
<dbReference type="AlphaFoldDB" id="A0A914YKU0"/>
<protein>
    <submittedName>
        <fullName evidence="2">Uncharacterized protein</fullName>
    </submittedName>
</protein>
<organism evidence="1 2">
    <name type="scientific">Panagrolaimus superbus</name>
    <dbReference type="NCBI Taxonomy" id="310955"/>
    <lineage>
        <taxon>Eukaryota</taxon>
        <taxon>Metazoa</taxon>
        <taxon>Ecdysozoa</taxon>
        <taxon>Nematoda</taxon>
        <taxon>Chromadorea</taxon>
        <taxon>Rhabditida</taxon>
        <taxon>Tylenchina</taxon>
        <taxon>Panagrolaimomorpha</taxon>
        <taxon>Panagrolaimoidea</taxon>
        <taxon>Panagrolaimidae</taxon>
        <taxon>Panagrolaimus</taxon>
    </lineage>
</organism>
<reference evidence="2" key="1">
    <citation type="submission" date="2022-11" db="UniProtKB">
        <authorList>
            <consortium name="WormBaseParasite"/>
        </authorList>
    </citation>
    <scope>IDENTIFICATION</scope>
</reference>